<proteinExistence type="predicted"/>
<evidence type="ECO:0000256" key="1">
    <source>
        <dbReference type="SAM" id="Phobius"/>
    </source>
</evidence>
<dbReference type="AlphaFoldDB" id="D0A628"/>
<dbReference type="RefSeq" id="XP_011779393.1">
    <property type="nucleotide sequence ID" value="XM_011781091.1"/>
</dbReference>
<keyword evidence="1" id="KW-0472">Membrane</keyword>
<sequence length="113" mass="12574">MSVCVWGGGGGGGVCTTTQITSSTSRAVDKEILTAAAYSSEFVLSPCFIILYQTFVDTKWNKIIKQGKERKNTRGTMFRMFLFSSFLFLRCCWPFSLCNFPPYSALFLHSAAP</sequence>
<keyword evidence="1" id="KW-0812">Transmembrane</keyword>
<keyword evidence="1" id="KW-1133">Transmembrane helix</keyword>
<name>D0A628_TRYB9</name>
<gene>
    <name evidence="2" type="ORF">TbgDal_XI2460</name>
</gene>
<protein>
    <submittedName>
        <fullName evidence="2">Uncharacterized protein</fullName>
    </submittedName>
</protein>
<evidence type="ECO:0000313" key="3">
    <source>
        <dbReference type="Proteomes" id="UP000002316"/>
    </source>
</evidence>
<feature type="transmembrane region" description="Helical" evidence="1">
    <location>
        <begin position="32"/>
        <end position="55"/>
    </location>
</feature>
<reference evidence="3" key="1">
    <citation type="journal article" date="2010" name="PLoS Negl. Trop. Dis.">
        <title>The genome sequence of Trypanosoma brucei gambiense, causative agent of chronic human african trypanosomiasis.</title>
        <authorList>
            <person name="Jackson A.P."/>
            <person name="Sanders M."/>
            <person name="Berry A."/>
            <person name="McQuillan J."/>
            <person name="Aslett M.A."/>
            <person name="Quail M.A."/>
            <person name="Chukualim B."/>
            <person name="Capewell P."/>
            <person name="MacLeod A."/>
            <person name="Melville S.E."/>
            <person name="Gibson W."/>
            <person name="Barry J.D."/>
            <person name="Berriman M."/>
            <person name="Hertz-Fowler C."/>
        </authorList>
    </citation>
    <scope>NUCLEOTIDE SEQUENCE [LARGE SCALE GENOMIC DNA]</scope>
    <source>
        <strain evidence="3">MHOM/CI/86/DAL972</strain>
    </source>
</reference>
<organism evidence="2 3">
    <name type="scientific">Trypanosoma brucei gambiense (strain MHOM/CI/86/DAL972)</name>
    <dbReference type="NCBI Taxonomy" id="679716"/>
    <lineage>
        <taxon>Eukaryota</taxon>
        <taxon>Discoba</taxon>
        <taxon>Euglenozoa</taxon>
        <taxon>Kinetoplastea</taxon>
        <taxon>Metakinetoplastina</taxon>
        <taxon>Trypanosomatida</taxon>
        <taxon>Trypanosomatidae</taxon>
        <taxon>Trypanosoma</taxon>
    </lineage>
</organism>
<dbReference type="EMBL" id="FN554974">
    <property type="protein sequence ID" value="CBH17129.1"/>
    <property type="molecule type" value="Genomic_DNA"/>
</dbReference>
<evidence type="ECO:0000313" key="2">
    <source>
        <dbReference type="EMBL" id="CBH17129.1"/>
    </source>
</evidence>
<feature type="transmembrane region" description="Helical" evidence="1">
    <location>
        <begin position="76"/>
        <end position="96"/>
    </location>
</feature>
<accession>D0A628</accession>
<dbReference type="Proteomes" id="UP000002316">
    <property type="component" value="Chromosome 11"/>
</dbReference>
<dbReference type="KEGG" id="tbg:TbgDal_XI2460"/>
<dbReference type="GeneID" id="23867216"/>